<feature type="transmembrane region" description="Helical" evidence="1">
    <location>
        <begin position="337"/>
        <end position="356"/>
    </location>
</feature>
<feature type="transmembrane region" description="Helical" evidence="1">
    <location>
        <begin position="125"/>
        <end position="145"/>
    </location>
</feature>
<evidence type="ECO:0000313" key="2">
    <source>
        <dbReference type="EMBL" id="GFG87977.1"/>
    </source>
</evidence>
<keyword evidence="3" id="KW-1185">Reference proteome</keyword>
<evidence type="ECO:0008006" key="4">
    <source>
        <dbReference type="Google" id="ProtNLM"/>
    </source>
</evidence>
<feature type="transmembrane region" description="Helical" evidence="1">
    <location>
        <begin position="363"/>
        <end position="385"/>
    </location>
</feature>
<name>A0A7I9YH33_MYCBU</name>
<comment type="caution">
    <text evidence="2">The sequence shown here is derived from an EMBL/GenBank/DDBJ whole genome shotgun (WGS) entry which is preliminary data.</text>
</comment>
<feature type="transmembrane region" description="Helical" evidence="1">
    <location>
        <begin position="537"/>
        <end position="556"/>
    </location>
</feature>
<feature type="transmembrane region" description="Helical" evidence="1">
    <location>
        <begin position="295"/>
        <end position="317"/>
    </location>
</feature>
<feature type="transmembrane region" description="Helical" evidence="1">
    <location>
        <begin position="70"/>
        <end position="92"/>
    </location>
</feature>
<protein>
    <recommendedName>
        <fullName evidence="4">Transmembrane protein</fullName>
    </recommendedName>
</protein>
<accession>A0A7I9YH33</accession>
<organism evidence="2 3">
    <name type="scientific">Mycobacterium bourgelatii</name>
    <dbReference type="NCBI Taxonomy" id="1273442"/>
    <lineage>
        <taxon>Bacteria</taxon>
        <taxon>Bacillati</taxon>
        <taxon>Actinomycetota</taxon>
        <taxon>Actinomycetes</taxon>
        <taxon>Mycobacteriales</taxon>
        <taxon>Mycobacteriaceae</taxon>
        <taxon>Mycobacterium</taxon>
    </lineage>
</organism>
<reference evidence="2 3" key="1">
    <citation type="journal article" date="2019" name="Emerg. Microbes Infect.">
        <title>Comprehensive subspecies identification of 175 nontuberculous mycobacteria species based on 7547 genomic profiles.</title>
        <authorList>
            <person name="Matsumoto Y."/>
            <person name="Kinjo T."/>
            <person name="Motooka D."/>
            <person name="Nabeya D."/>
            <person name="Jung N."/>
            <person name="Uechi K."/>
            <person name="Horii T."/>
            <person name="Iida T."/>
            <person name="Fujita J."/>
            <person name="Nakamura S."/>
        </authorList>
    </citation>
    <scope>NUCLEOTIDE SEQUENCE [LARGE SCALE GENOMIC DNA]</scope>
    <source>
        <strain evidence="2 3">JCM 30725</strain>
    </source>
</reference>
<feature type="transmembrane region" description="Helical" evidence="1">
    <location>
        <begin position="192"/>
        <end position="215"/>
    </location>
</feature>
<dbReference type="AlphaFoldDB" id="A0A7I9YH33"/>
<keyword evidence="1" id="KW-0472">Membrane</keyword>
<sequence length="579" mass="59375">MRWLRPGYALVLALLVVAPLLRPGYLLLRDAVSTPRSYLSDTALGLTAAPRATPQDFAVALASQVVDGGILVKALLVLGLWLAGWGAARLVATALPEAGSAGQFVATTLAIWNPYVAERLLQGHWSLLVGYGCLPWVATTMLQLRSGLGGWARVCELAFWIALAGLTPTGLLLAAAVALACVFVPGDGRSRLFCAALTGVVALVGALPWLCAAALGSSLSSHTAANTLGVNAFAPRAEPGLGTLVSLASLGGIWNGAAVPGSRTTLFTVASAALLLAVVAVGLPAALHRPVAVPLLVLALVAVVVPAILATGPGLNVLRTVVDAVPGLGVLRDGQKWVALAMPGYALAAGGVVVTLRDRLRPAATAAICCAALLLALPDLAWGVWGRLEPVHYPPGWAQVAAAINAEPGTVAVLPAGSMRRFAWAGPAPVLDPLQRWIRADVLTSGDLVISGVTVPGEGTQARAVEELLLTGPEPPALASAGVAWLVVESDSAGDLGAIARTLAALTPTYRDERLALYRIGGTRTRAPDAHARATTAAHLAWLAMLVIGGAGAAWLSMRSSVPADRDAERDAERDVDGD</sequence>
<keyword evidence="1" id="KW-0812">Transmembrane</keyword>
<evidence type="ECO:0000256" key="1">
    <source>
        <dbReference type="SAM" id="Phobius"/>
    </source>
</evidence>
<gene>
    <name evidence="2" type="ORF">MBOU_00190</name>
</gene>
<dbReference type="EMBL" id="BLKZ01000001">
    <property type="protein sequence ID" value="GFG87977.1"/>
    <property type="molecule type" value="Genomic_DNA"/>
</dbReference>
<feature type="transmembrane region" description="Helical" evidence="1">
    <location>
        <begin position="157"/>
        <end position="185"/>
    </location>
</feature>
<feature type="transmembrane region" description="Helical" evidence="1">
    <location>
        <begin position="264"/>
        <end position="283"/>
    </location>
</feature>
<dbReference type="RefSeq" id="WP_240355313.1">
    <property type="nucleotide sequence ID" value="NZ_BLKZ01000001.1"/>
</dbReference>
<keyword evidence="1" id="KW-1133">Transmembrane helix</keyword>
<proteinExistence type="predicted"/>
<evidence type="ECO:0000313" key="3">
    <source>
        <dbReference type="Proteomes" id="UP000465360"/>
    </source>
</evidence>
<dbReference type="Proteomes" id="UP000465360">
    <property type="component" value="Unassembled WGS sequence"/>
</dbReference>